<feature type="compositionally biased region" description="Basic and acidic residues" evidence="5">
    <location>
        <begin position="425"/>
        <end position="434"/>
    </location>
</feature>
<evidence type="ECO:0000256" key="2">
    <source>
        <dbReference type="ARBA" id="ARBA00022692"/>
    </source>
</evidence>
<dbReference type="PROSITE" id="PS50042">
    <property type="entry name" value="CNMP_BINDING_3"/>
    <property type="match status" value="1"/>
</dbReference>
<dbReference type="SUPFAM" id="SSF51206">
    <property type="entry name" value="cAMP-binding domain-like"/>
    <property type="match status" value="1"/>
</dbReference>
<dbReference type="InterPro" id="IPR052706">
    <property type="entry name" value="Membrane-Transporter-like"/>
</dbReference>
<gene>
    <name evidence="9" type="ORF">CHLNCDRAFT_50917</name>
</gene>
<organism evidence="10">
    <name type="scientific">Chlorella variabilis</name>
    <name type="common">Green alga</name>
    <dbReference type="NCBI Taxonomy" id="554065"/>
    <lineage>
        <taxon>Eukaryota</taxon>
        <taxon>Viridiplantae</taxon>
        <taxon>Chlorophyta</taxon>
        <taxon>core chlorophytes</taxon>
        <taxon>Trebouxiophyceae</taxon>
        <taxon>Chlorellales</taxon>
        <taxon>Chlorellaceae</taxon>
        <taxon>Chlorella clade</taxon>
        <taxon>Chlorella</taxon>
    </lineage>
</organism>
<dbReference type="InterPro" id="IPR011547">
    <property type="entry name" value="SLC26A/SulP_dom"/>
</dbReference>
<keyword evidence="3 6" id="KW-1133">Transmembrane helix</keyword>
<dbReference type="InterPro" id="IPR002645">
    <property type="entry name" value="STAS_dom"/>
</dbReference>
<dbReference type="STRING" id="554065.E1Z8U7"/>
<evidence type="ECO:0000256" key="5">
    <source>
        <dbReference type="SAM" id="MobiDB-lite"/>
    </source>
</evidence>
<dbReference type="SUPFAM" id="SSF52091">
    <property type="entry name" value="SpoIIaa-like"/>
    <property type="match status" value="1"/>
</dbReference>
<dbReference type="KEGG" id="cvr:CHLNCDRAFT_50917"/>
<comment type="subcellular location">
    <subcellularLocation>
        <location evidence="1">Membrane</location>
        <topology evidence="1">Multi-pass membrane protein</topology>
    </subcellularLocation>
</comment>
<evidence type="ECO:0000256" key="1">
    <source>
        <dbReference type="ARBA" id="ARBA00004141"/>
    </source>
</evidence>
<dbReference type="Gene3D" id="2.60.120.10">
    <property type="entry name" value="Jelly Rolls"/>
    <property type="match status" value="1"/>
</dbReference>
<feature type="transmembrane region" description="Helical" evidence="6">
    <location>
        <begin position="64"/>
        <end position="83"/>
    </location>
</feature>
<dbReference type="InterPro" id="IPR036513">
    <property type="entry name" value="STAS_dom_sf"/>
</dbReference>
<feature type="domain" description="STAS" evidence="8">
    <location>
        <begin position="345"/>
        <end position="501"/>
    </location>
</feature>
<dbReference type="Pfam" id="PF01740">
    <property type="entry name" value="STAS"/>
    <property type="match status" value="1"/>
</dbReference>
<dbReference type="PROSITE" id="PS50801">
    <property type="entry name" value="STAS"/>
    <property type="match status" value="1"/>
</dbReference>
<name>E1Z8U7_CHLVA</name>
<dbReference type="CDD" id="cd07042">
    <property type="entry name" value="STAS_SulP_like_sulfate_transporter"/>
    <property type="match status" value="1"/>
</dbReference>
<dbReference type="Gene3D" id="3.30.750.24">
    <property type="entry name" value="STAS domain"/>
    <property type="match status" value="1"/>
</dbReference>
<dbReference type="eggNOG" id="KOG0236">
    <property type="taxonomic scope" value="Eukaryota"/>
</dbReference>
<evidence type="ECO:0000256" key="6">
    <source>
        <dbReference type="SAM" id="Phobius"/>
    </source>
</evidence>
<keyword evidence="10" id="KW-1185">Reference proteome</keyword>
<evidence type="ECO:0000256" key="4">
    <source>
        <dbReference type="ARBA" id="ARBA00023136"/>
    </source>
</evidence>
<evidence type="ECO:0000313" key="10">
    <source>
        <dbReference type="Proteomes" id="UP000008141"/>
    </source>
</evidence>
<dbReference type="InterPro" id="IPR018490">
    <property type="entry name" value="cNMP-bd_dom_sf"/>
</dbReference>
<dbReference type="Proteomes" id="UP000008141">
    <property type="component" value="Unassembled WGS sequence"/>
</dbReference>
<reference evidence="9 10" key="1">
    <citation type="journal article" date="2010" name="Plant Cell">
        <title>The Chlorella variabilis NC64A genome reveals adaptation to photosymbiosis, coevolution with viruses, and cryptic sex.</title>
        <authorList>
            <person name="Blanc G."/>
            <person name="Duncan G."/>
            <person name="Agarkova I."/>
            <person name="Borodovsky M."/>
            <person name="Gurnon J."/>
            <person name="Kuo A."/>
            <person name="Lindquist E."/>
            <person name="Lucas S."/>
            <person name="Pangilinan J."/>
            <person name="Polle J."/>
            <person name="Salamov A."/>
            <person name="Terry A."/>
            <person name="Yamada T."/>
            <person name="Dunigan D.D."/>
            <person name="Grigoriev I.V."/>
            <person name="Claverie J.M."/>
            <person name="Van Etten J.L."/>
        </authorList>
    </citation>
    <scope>NUCLEOTIDE SEQUENCE [LARGE SCALE GENOMIC DNA]</scope>
    <source>
        <strain evidence="9 10">NC64A</strain>
    </source>
</reference>
<dbReference type="RefSeq" id="XP_005849502.1">
    <property type="nucleotide sequence ID" value="XM_005849440.1"/>
</dbReference>
<feature type="transmembrane region" description="Helical" evidence="6">
    <location>
        <begin position="204"/>
        <end position="222"/>
    </location>
</feature>
<proteinExistence type="predicted"/>
<keyword evidence="2 6" id="KW-0812">Transmembrane</keyword>
<dbReference type="Pfam" id="PF00916">
    <property type="entry name" value="Sulfate_transp"/>
    <property type="match status" value="1"/>
</dbReference>
<evidence type="ECO:0000256" key="3">
    <source>
        <dbReference type="ARBA" id="ARBA00022989"/>
    </source>
</evidence>
<dbReference type="InParanoid" id="E1Z8U7"/>
<dbReference type="OrthoDB" id="409725at2759"/>
<feature type="transmembrane region" description="Helical" evidence="6">
    <location>
        <begin position="132"/>
        <end position="152"/>
    </location>
</feature>
<dbReference type="AlphaFoldDB" id="E1Z8U7"/>
<evidence type="ECO:0000259" key="8">
    <source>
        <dbReference type="PROSITE" id="PS50801"/>
    </source>
</evidence>
<feature type="transmembrane region" description="Helical" evidence="6">
    <location>
        <begin position="259"/>
        <end position="290"/>
    </location>
</feature>
<evidence type="ECO:0000313" key="9">
    <source>
        <dbReference type="EMBL" id="EFN57400.1"/>
    </source>
</evidence>
<feature type="transmembrane region" description="Helical" evidence="6">
    <location>
        <begin position="172"/>
        <end position="192"/>
    </location>
</feature>
<feature type="region of interest" description="Disordered" evidence="5">
    <location>
        <begin position="639"/>
        <end position="665"/>
    </location>
</feature>
<dbReference type="EMBL" id="GL433839">
    <property type="protein sequence ID" value="EFN57400.1"/>
    <property type="molecule type" value="Genomic_DNA"/>
</dbReference>
<dbReference type="InterPro" id="IPR000595">
    <property type="entry name" value="cNMP-bd_dom"/>
</dbReference>
<dbReference type="PANTHER" id="PTHR43310">
    <property type="entry name" value="SULFATE TRANSPORTER YBAR-RELATED"/>
    <property type="match status" value="1"/>
</dbReference>
<protein>
    <recommendedName>
        <fullName evidence="11">STAS domain-containing protein</fullName>
    </recommendedName>
</protein>
<feature type="region of interest" description="Disordered" evidence="5">
    <location>
        <begin position="406"/>
        <end position="434"/>
    </location>
</feature>
<sequence length="758" mass="80112">MWVSYFCLASGLGLGCGIQLGPLRSWAQLWDAQVALRVLPTLGSCLAMMATMSRFKHPLALPSVLLAIVGLFHLVLLAAGVSLEEAQQAGWVLKPAASMGRWWELWRMFDVGPGLSFQHIHWSAAAEQVGKLLGLFLLVCFGSSMDIAAIQQDTPFRLDFNKELTTIGISNMVTGAVGAGITGSFIFSQTIFSGRAGVQSRLNGAVIALCEFTMFAIPFSVVQYLPCFFFGSLLVWFGVEIMLDWMLRSYRKLSHTEYALLWATFAAIMQWGLEAGIAAGCICSMCYFVYAYAKARHAAAAAATMPGMPAPPAVLGPAVLRASQLSSFSLVQGQSGIVRSADQEAALELLRPAHLATAQLRGFLFFGIANAISTRLHRAAMQLEEAGREGEGGGGLARAASAAPPSIAASPWRPRGAHAQQQQRPADRLYGDSSKHGGAVRASLAAPKFFVLDFSRVKGLDATAARTLGTLYRDLAQLDITPVVTGANHGAIRQLLAAHGVPLPPAPTPTAHDASPFLLRSAAELPPVLHCHEFGAYEEGIRFAEQQLLAVAVRFHLCRPPSEPVTLEQLLRTHASQAGLPFAAKEDSGAAAAAILRYCTTLRFHPGDRLWEEGQPADAFYIIEQGRVTVEQQVAAAGSGGAAAPGSTARVGSDAGGAAAAPPGRQRRPSVRVFEFGPGCIAGVVDVWLHRPRSSAAVVSSAGGGGGAGACRVLQLSRDALGLMVTEAPSALHVLQAVVLRAKCLDLGMAAELAAARV</sequence>
<dbReference type="GeneID" id="17357153"/>
<feature type="transmembrane region" description="Helical" evidence="6">
    <location>
        <begin position="228"/>
        <end position="247"/>
    </location>
</feature>
<evidence type="ECO:0000259" key="7">
    <source>
        <dbReference type="PROSITE" id="PS50042"/>
    </source>
</evidence>
<dbReference type="InterPro" id="IPR014710">
    <property type="entry name" value="RmlC-like_jellyroll"/>
</dbReference>
<feature type="domain" description="Cyclic nucleotide-binding" evidence="7">
    <location>
        <begin position="604"/>
        <end position="640"/>
    </location>
</feature>
<keyword evidence="4 6" id="KW-0472">Membrane</keyword>
<dbReference type="GO" id="GO:0016020">
    <property type="term" value="C:membrane"/>
    <property type="evidence" value="ECO:0007669"/>
    <property type="project" value="UniProtKB-SubCell"/>
</dbReference>
<dbReference type="PANTHER" id="PTHR43310:SF2">
    <property type="entry name" value="SLC26A_SULP TRANSPORTER DOMAIN-CONTAINING PROTEIN"/>
    <property type="match status" value="1"/>
</dbReference>
<accession>E1Z8U7</accession>
<evidence type="ECO:0008006" key="11">
    <source>
        <dbReference type="Google" id="ProtNLM"/>
    </source>
</evidence>